<name>A0A922J3I0_CARIL</name>
<organism evidence="1 2">
    <name type="scientific">Carya illinoinensis</name>
    <name type="common">Pecan</name>
    <dbReference type="NCBI Taxonomy" id="32201"/>
    <lineage>
        <taxon>Eukaryota</taxon>
        <taxon>Viridiplantae</taxon>
        <taxon>Streptophyta</taxon>
        <taxon>Embryophyta</taxon>
        <taxon>Tracheophyta</taxon>
        <taxon>Spermatophyta</taxon>
        <taxon>Magnoliopsida</taxon>
        <taxon>eudicotyledons</taxon>
        <taxon>Gunneridae</taxon>
        <taxon>Pentapetalae</taxon>
        <taxon>rosids</taxon>
        <taxon>fabids</taxon>
        <taxon>Fagales</taxon>
        <taxon>Juglandaceae</taxon>
        <taxon>Carya</taxon>
    </lineage>
</organism>
<dbReference type="AlphaFoldDB" id="A0A922J3I0"/>
<proteinExistence type="predicted"/>
<protein>
    <submittedName>
        <fullName evidence="1">Uncharacterized protein</fullName>
    </submittedName>
</protein>
<accession>A0A922J3I0</accession>
<dbReference type="EMBL" id="CM031834">
    <property type="protein sequence ID" value="KAG6692152.1"/>
    <property type="molecule type" value="Genomic_DNA"/>
</dbReference>
<evidence type="ECO:0000313" key="2">
    <source>
        <dbReference type="Proteomes" id="UP000811246"/>
    </source>
</evidence>
<comment type="caution">
    <text evidence="1">The sequence shown here is derived from an EMBL/GenBank/DDBJ whole genome shotgun (WGS) entry which is preliminary data.</text>
</comment>
<evidence type="ECO:0000313" key="1">
    <source>
        <dbReference type="EMBL" id="KAG6692152.1"/>
    </source>
</evidence>
<reference evidence="1" key="1">
    <citation type="submission" date="2021-01" db="EMBL/GenBank/DDBJ databases">
        <authorList>
            <person name="Lovell J.T."/>
            <person name="Bentley N."/>
            <person name="Bhattarai G."/>
            <person name="Jenkins J.W."/>
            <person name="Sreedasyam A."/>
            <person name="Alarcon Y."/>
            <person name="Bock C."/>
            <person name="Boston L."/>
            <person name="Carlson J."/>
            <person name="Cervantes K."/>
            <person name="Clermont K."/>
            <person name="Krom N."/>
            <person name="Kubenka K."/>
            <person name="Mamidi S."/>
            <person name="Mattison C."/>
            <person name="Monteros M."/>
            <person name="Pisani C."/>
            <person name="Plott C."/>
            <person name="Rajasekar S."/>
            <person name="Rhein H.S."/>
            <person name="Rohla C."/>
            <person name="Song M."/>
            <person name="Hilaire R.S."/>
            <person name="Shu S."/>
            <person name="Wells L."/>
            <person name="Wang X."/>
            <person name="Webber J."/>
            <person name="Heerema R.J."/>
            <person name="Klein P."/>
            <person name="Conner P."/>
            <person name="Grauke L."/>
            <person name="Grimwood J."/>
            <person name="Schmutz J."/>
            <person name="Randall J.J."/>
        </authorList>
    </citation>
    <scope>NUCLEOTIDE SEQUENCE</scope>
    <source>
        <tissue evidence="1">Leaf</tissue>
    </source>
</reference>
<dbReference type="Proteomes" id="UP000811246">
    <property type="component" value="Chromosome 10"/>
</dbReference>
<sequence>MCGKMKLTSNDVVGVGKVTQCCGCMKAGETKRREKKRIQRARMLHSLYQKVFLVYNSMEKGEESTYARPTNIVAMLGHTTTMPMNIATIPSNTTAFTQEISRPLYSDWSMYNYMHGYHETMPLHIFHLLHRVQMPTLFLWRNKVINLIFKLVMFQARDLSRLHL</sequence>
<gene>
    <name evidence="1" type="ORF">I3842_10G099100</name>
</gene>